<proteinExistence type="inferred from homology"/>
<organism evidence="7">
    <name type="scientific">Magallana gigas</name>
    <name type="common">Pacific oyster</name>
    <name type="synonym">Crassostrea gigas</name>
    <dbReference type="NCBI Taxonomy" id="29159"/>
    <lineage>
        <taxon>Eukaryota</taxon>
        <taxon>Metazoa</taxon>
        <taxon>Spiralia</taxon>
        <taxon>Lophotrochozoa</taxon>
        <taxon>Mollusca</taxon>
        <taxon>Bivalvia</taxon>
        <taxon>Autobranchia</taxon>
        <taxon>Pteriomorphia</taxon>
        <taxon>Ostreida</taxon>
        <taxon>Ostreoidea</taxon>
        <taxon>Ostreidae</taxon>
        <taxon>Magallana</taxon>
    </lineage>
</organism>
<evidence type="ECO:0000313" key="7">
    <source>
        <dbReference type="EMBL" id="EKC38287.1"/>
    </source>
</evidence>
<evidence type="ECO:0000256" key="4">
    <source>
        <dbReference type="ARBA" id="ARBA00022656"/>
    </source>
</evidence>
<accession>K1QN65</accession>
<dbReference type="GO" id="GO:0005576">
    <property type="term" value="C:extracellular region"/>
    <property type="evidence" value="ECO:0007669"/>
    <property type="project" value="UniProtKB-SubCell"/>
</dbReference>
<evidence type="ECO:0000256" key="2">
    <source>
        <dbReference type="ARBA" id="ARBA00008992"/>
    </source>
</evidence>
<name>K1QN65_MAGGI</name>
<comment type="similarity">
    <text evidence="2">Belongs to the scorpion calcin family.</text>
</comment>
<dbReference type="HOGENOM" id="CLU_1733261_0_0_1"/>
<evidence type="ECO:0000256" key="6">
    <source>
        <dbReference type="ARBA" id="ARBA00023297"/>
    </source>
</evidence>
<evidence type="ECO:0000256" key="3">
    <source>
        <dbReference type="ARBA" id="ARBA00022525"/>
    </source>
</evidence>
<keyword evidence="6" id="KW-0108">Calcium channel impairing toxin</keyword>
<keyword evidence="6" id="KW-0872">Ion channel impairing toxin</keyword>
<evidence type="ECO:0000256" key="5">
    <source>
        <dbReference type="ARBA" id="ARBA00023157"/>
    </source>
</evidence>
<keyword evidence="4" id="KW-0800">Toxin</keyword>
<dbReference type="EMBL" id="JH816193">
    <property type="protein sequence ID" value="EKC38287.1"/>
    <property type="molecule type" value="Genomic_DNA"/>
</dbReference>
<dbReference type="AlphaFoldDB" id="K1QN65"/>
<dbReference type="PROSITE" id="PS60028">
    <property type="entry name" value="SCORPION_CALCINE"/>
    <property type="match status" value="1"/>
</dbReference>
<comment type="subcellular location">
    <subcellularLocation>
        <location evidence="1">Secreted</location>
    </subcellularLocation>
</comment>
<dbReference type="InParanoid" id="K1QN65"/>
<keyword evidence="3" id="KW-0964">Secreted</keyword>
<evidence type="ECO:0000256" key="1">
    <source>
        <dbReference type="ARBA" id="ARBA00004613"/>
    </source>
</evidence>
<dbReference type="GO" id="GO:0090729">
    <property type="term" value="F:toxin activity"/>
    <property type="evidence" value="ECO:0007669"/>
    <property type="project" value="UniProtKB-KW"/>
</dbReference>
<keyword evidence="5" id="KW-1015">Disulfide bond</keyword>
<protein>
    <submittedName>
        <fullName evidence="7">Uncharacterized protein</fullName>
    </submittedName>
</protein>
<keyword evidence="6" id="KW-1219">Ryanodine-sensitive calcium-release channel impairing toxin</keyword>
<gene>
    <name evidence="7" type="ORF">CGI_10022613</name>
</gene>
<dbReference type="InterPro" id="IPR012632">
    <property type="entry name" value="Scorpion_calcine"/>
</dbReference>
<dbReference type="GO" id="GO:0019855">
    <property type="term" value="F:calcium channel inhibitor activity"/>
    <property type="evidence" value="ECO:0007669"/>
    <property type="project" value="InterPro"/>
</dbReference>
<reference evidence="7" key="1">
    <citation type="journal article" date="2012" name="Nature">
        <title>The oyster genome reveals stress adaptation and complexity of shell formation.</title>
        <authorList>
            <person name="Zhang G."/>
            <person name="Fang X."/>
            <person name="Guo X."/>
            <person name="Li L."/>
            <person name="Luo R."/>
            <person name="Xu F."/>
            <person name="Yang P."/>
            <person name="Zhang L."/>
            <person name="Wang X."/>
            <person name="Qi H."/>
            <person name="Xiong Z."/>
            <person name="Que H."/>
            <person name="Xie Y."/>
            <person name="Holland P.W."/>
            <person name="Paps J."/>
            <person name="Zhu Y."/>
            <person name="Wu F."/>
            <person name="Chen Y."/>
            <person name="Wang J."/>
            <person name="Peng C."/>
            <person name="Meng J."/>
            <person name="Yang L."/>
            <person name="Liu J."/>
            <person name="Wen B."/>
            <person name="Zhang N."/>
            <person name="Huang Z."/>
            <person name="Zhu Q."/>
            <person name="Feng Y."/>
            <person name="Mount A."/>
            <person name="Hedgecock D."/>
            <person name="Xu Z."/>
            <person name="Liu Y."/>
            <person name="Domazet-Loso T."/>
            <person name="Du Y."/>
            <person name="Sun X."/>
            <person name="Zhang S."/>
            <person name="Liu B."/>
            <person name="Cheng P."/>
            <person name="Jiang X."/>
            <person name="Li J."/>
            <person name="Fan D."/>
            <person name="Wang W."/>
            <person name="Fu W."/>
            <person name="Wang T."/>
            <person name="Wang B."/>
            <person name="Zhang J."/>
            <person name="Peng Z."/>
            <person name="Li Y."/>
            <person name="Li N."/>
            <person name="Wang J."/>
            <person name="Chen M."/>
            <person name="He Y."/>
            <person name="Tan F."/>
            <person name="Song X."/>
            <person name="Zheng Q."/>
            <person name="Huang R."/>
            <person name="Yang H."/>
            <person name="Du X."/>
            <person name="Chen L."/>
            <person name="Yang M."/>
            <person name="Gaffney P.M."/>
            <person name="Wang S."/>
            <person name="Luo L."/>
            <person name="She Z."/>
            <person name="Ming Y."/>
            <person name="Huang W."/>
            <person name="Zhang S."/>
            <person name="Huang B."/>
            <person name="Zhang Y."/>
            <person name="Qu T."/>
            <person name="Ni P."/>
            <person name="Miao G."/>
            <person name="Wang J."/>
            <person name="Wang Q."/>
            <person name="Steinberg C.E."/>
            <person name="Wang H."/>
            <person name="Li N."/>
            <person name="Qian L."/>
            <person name="Zhang G."/>
            <person name="Li Y."/>
            <person name="Yang H."/>
            <person name="Liu X."/>
            <person name="Wang J."/>
            <person name="Yin Y."/>
            <person name="Wang J."/>
        </authorList>
    </citation>
    <scope>NUCLEOTIDE SEQUENCE [LARGE SCALE GENOMIC DNA]</scope>
    <source>
        <strain evidence="7">05x7-T-G4-1.051#20</strain>
    </source>
</reference>
<sequence>MTPLGVLLLLLSAQVIQGQTLTIYTGSQCKSSNEECAGNDECCSRNCVLKNPGTNKRCSQSALGQRCLFGHDCEDDLKCGKMGQCCALYWQTCSKTKHCCDPNHRCVRVEGPTYRKCLYPRSNTVNLTGLRSWSVWNVLLYLILLRYFLIY</sequence>